<name>A0A812MF69_9DINO</name>
<evidence type="ECO:0000256" key="1">
    <source>
        <dbReference type="SAM" id="MobiDB-lite"/>
    </source>
</evidence>
<gene>
    <name evidence="2" type="ORF">SNAT2548_LOCUS13962</name>
</gene>
<protein>
    <submittedName>
        <fullName evidence="2">Uncharacterized protein</fullName>
    </submittedName>
</protein>
<reference evidence="2" key="1">
    <citation type="submission" date="2021-02" db="EMBL/GenBank/DDBJ databases">
        <authorList>
            <person name="Dougan E. K."/>
            <person name="Rhodes N."/>
            <person name="Thang M."/>
            <person name="Chan C."/>
        </authorList>
    </citation>
    <scope>NUCLEOTIDE SEQUENCE</scope>
</reference>
<dbReference type="Proteomes" id="UP000604046">
    <property type="component" value="Unassembled WGS sequence"/>
</dbReference>
<comment type="caution">
    <text evidence="2">The sequence shown here is derived from an EMBL/GenBank/DDBJ whole genome shotgun (WGS) entry which is preliminary data.</text>
</comment>
<feature type="region of interest" description="Disordered" evidence="1">
    <location>
        <begin position="584"/>
        <end position="611"/>
    </location>
</feature>
<dbReference type="EMBL" id="CAJNDS010001557">
    <property type="protein sequence ID" value="CAE7264867.1"/>
    <property type="molecule type" value="Genomic_DNA"/>
</dbReference>
<keyword evidence="3" id="KW-1185">Reference proteome</keyword>
<proteinExistence type="predicted"/>
<accession>A0A812MF69</accession>
<organism evidence="2 3">
    <name type="scientific">Symbiodinium natans</name>
    <dbReference type="NCBI Taxonomy" id="878477"/>
    <lineage>
        <taxon>Eukaryota</taxon>
        <taxon>Sar</taxon>
        <taxon>Alveolata</taxon>
        <taxon>Dinophyceae</taxon>
        <taxon>Suessiales</taxon>
        <taxon>Symbiodiniaceae</taxon>
        <taxon>Symbiodinium</taxon>
    </lineage>
</organism>
<evidence type="ECO:0000313" key="2">
    <source>
        <dbReference type="EMBL" id="CAE7264867.1"/>
    </source>
</evidence>
<dbReference type="AlphaFoldDB" id="A0A812MF69"/>
<evidence type="ECO:0000313" key="3">
    <source>
        <dbReference type="Proteomes" id="UP000604046"/>
    </source>
</evidence>
<dbReference type="OrthoDB" id="432062at2759"/>
<sequence>MAKSLASQLGCEVPLAAAALKICGGHRDRAETVLKEPYTYPALDPGPDHGDAVFQHPYVQCLLEVAQQQVQQALKQQGPAEQRWLICIRTFDRAGLLWQKSDLHRYLHGVLCKSSADSYEAKLGAAKLGLSDLREMAKKPGGLKNALANAGISNVMEKTAKLLASKLHEPLEKVEKKARSHEKGLRELTLHALEQALGPEAWRRCLIFVSHTDSAWTSGRYSSALRDTPWAERVVVGVRGAHLQVRFMEEAAPKGAHLVVMDDNIESLVAEVPLKELREKQKNEGIYSWGSQPLRFGRWCTPLAGTGLDSVEESESLCWLRGLLPELEKLNRDGHVEDALRKKRVARLSKLKALGPHRQDGLLEELGIAKRKRCALLKALKSVSSPGMPPRLQWARPSNKGSEVVGSELFHLISRAGKEMENQHVSLWGVNPSRNHYFLAGVGDTLRQKAQTKGIFQDFSTKLGLVYGAFFGFRVLHDARRYTRSGQVKDDVERTLRHWHLDGKILRFKRYSADKNTYKPGIFTPKKGGISANSSEAEHTAEARAATCRLVEEFGAYVRLPTAGEKTSCGLVWHGTEATQSKRSVKRKAIVTGPDVSDSPAPLRKERRVQL</sequence>